<gene>
    <name evidence="2" type="ORF">GA0070622_2004</name>
</gene>
<evidence type="ECO:0000313" key="2">
    <source>
        <dbReference type="EMBL" id="SBT65014.1"/>
    </source>
</evidence>
<dbReference type="SMART" id="SM00860">
    <property type="entry name" value="SMI1_KNR4"/>
    <property type="match status" value="1"/>
</dbReference>
<sequence>MPHTDWSDVRERLARLAAAPAASAVFGSAGHRWELEPPLSTGDLAEVEAQLGVELPGEYRAFLLVAGRGGAGPAYGLFPLRRHDGRWSWEGDGADLTDLGTLARPFPHVEAFNPADELPGPPDEDDFDSEEEFNAAEDAYWEQHDAVVFRPEHSVGLLYLCHLGCALREALVVSGPARGQMWTDDTASDGGYQPLRDEDGTPLGFARWYRRWLEEAESRVARRARDNVHCDST</sequence>
<dbReference type="AlphaFoldDB" id="A0A1A9B7P6"/>
<dbReference type="InterPro" id="IPR018958">
    <property type="entry name" value="Knr4/Smi1-like_dom"/>
</dbReference>
<dbReference type="RefSeq" id="WP_091572343.1">
    <property type="nucleotide sequence ID" value="NZ_FLRH01000003.1"/>
</dbReference>
<keyword evidence="3" id="KW-1185">Reference proteome</keyword>
<accession>A0A1A9B7P6</accession>
<evidence type="ECO:0000259" key="1">
    <source>
        <dbReference type="SMART" id="SM00860"/>
    </source>
</evidence>
<protein>
    <submittedName>
        <fullName evidence="2">SMI1 / KNR4 family (SUKH-1)</fullName>
    </submittedName>
</protein>
<feature type="domain" description="Knr4/Smi1-like" evidence="1">
    <location>
        <begin position="38"/>
        <end position="211"/>
    </location>
</feature>
<dbReference type="STRING" id="946078.GA0070622_2004"/>
<proteinExistence type="predicted"/>
<dbReference type="EMBL" id="FLRH01000003">
    <property type="protein sequence ID" value="SBT65014.1"/>
    <property type="molecule type" value="Genomic_DNA"/>
</dbReference>
<dbReference type="InterPro" id="IPR037883">
    <property type="entry name" value="Knr4/Smi1-like_sf"/>
</dbReference>
<reference evidence="3" key="1">
    <citation type="submission" date="2016-06" db="EMBL/GenBank/DDBJ databases">
        <authorList>
            <person name="Varghese N."/>
            <person name="Submissions Spin"/>
        </authorList>
    </citation>
    <scope>NUCLEOTIDE SEQUENCE [LARGE SCALE GENOMIC DNA]</scope>
    <source>
        <strain evidence="3">DSM 45794</strain>
    </source>
</reference>
<dbReference type="Pfam" id="PF09346">
    <property type="entry name" value="SMI1_KNR4"/>
    <property type="match status" value="1"/>
</dbReference>
<dbReference type="Proteomes" id="UP000199558">
    <property type="component" value="Unassembled WGS sequence"/>
</dbReference>
<dbReference type="Gene3D" id="3.40.1580.10">
    <property type="entry name" value="SMI1/KNR4-like"/>
    <property type="match status" value="1"/>
</dbReference>
<organism evidence="2 3">
    <name type="scientific">Micromonospora sediminicola</name>
    <dbReference type="NCBI Taxonomy" id="946078"/>
    <lineage>
        <taxon>Bacteria</taxon>
        <taxon>Bacillati</taxon>
        <taxon>Actinomycetota</taxon>
        <taxon>Actinomycetes</taxon>
        <taxon>Micromonosporales</taxon>
        <taxon>Micromonosporaceae</taxon>
        <taxon>Micromonospora</taxon>
    </lineage>
</organism>
<name>A0A1A9B7P6_9ACTN</name>
<evidence type="ECO:0000313" key="3">
    <source>
        <dbReference type="Proteomes" id="UP000199558"/>
    </source>
</evidence>
<dbReference type="SUPFAM" id="SSF160631">
    <property type="entry name" value="SMI1/KNR4-like"/>
    <property type="match status" value="1"/>
</dbReference>